<dbReference type="InterPro" id="IPR018062">
    <property type="entry name" value="HTH_AraC-typ_CS"/>
</dbReference>
<dbReference type="EMBL" id="BAZW01000010">
    <property type="protein sequence ID" value="GAO29565.1"/>
    <property type="molecule type" value="Genomic_DNA"/>
</dbReference>
<name>A0A0E9LXH5_9BACT</name>
<protein>
    <submittedName>
        <fullName evidence="5">Transcriptional regulator, AraC family</fullName>
    </submittedName>
</protein>
<dbReference type="PROSITE" id="PS00041">
    <property type="entry name" value="HTH_ARAC_FAMILY_1"/>
    <property type="match status" value="1"/>
</dbReference>
<dbReference type="InterPro" id="IPR014710">
    <property type="entry name" value="RmlC-like_jellyroll"/>
</dbReference>
<dbReference type="STRING" id="1236989.JCM15548_11765"/>
<evidence type="ECO:0000256" key="2">
    <source>
        <dbReference type="ARBA" id="ARBA00023125"/>
    </source>
</evidence>
<gene>
    <name evidence="5" type="ORF">JCM15548_11765</name>
</gene>
<dbReference type="PANTHER" id="PTHR43280:SF27">
    <property type="entry name" value="TRANSCRIPTIONAL REGULATOR MTLR"/>
    <property type="match status" value="1"/>
</dbReference>
<dbReference type="SUPFAM" id="SSF46689">
    <property type="entry name" value="Homeodomain-like"/>
    <property type="match status" value="2"/>
</dbReference>
<dbReference type="Gene3D" id="2.60.120.10">
    <property type="entry name" value="Jelly Rolls"/>
    <property type="match status" value="1"/>
</dbReference>
<dbReference type="GO" id="GO:0043565">
    <property type="term" value="F:sequence-specific DNA binding"/>
    <property type="evidence" value="ECO:0007669"/>
    <property type="project" value="InterPro"/>
</dbReference>
<dbReference type="PROSITE" id="PS01124">
    <property type="entry name" value="HTH_ARAC_FAMILY_2"/>
    <property type="match status" value="1"/>
</dbReference>
<feature type="domain" description="HTH araC/xylS-type" evidence="4">
    <location>
        <begin position="180"/>
        <end position="278"/>
    </location>
</feature>
<evidence type="ECO:0000256" key="3">
    <source>
        <dbReference type="ARBA" id="ARBA00023163"/>
    </source>
</evidence>
<dbReference type="AlphaFoldDB" id="A0A0E9LXH5"/>
<dbReference type="InterPro" id="IPR009057">
    <property type="entry name" value="Homeodomain-like_sf"/>
</dbReference>
<dbReference type="Pfam" id="PF12833">
    <property type="entry name" value="HTH_18"/>
    <property type="match status" value="1"/>
</dbReference>
<reference evidence="5 6" key="1">
    <citation type="journal article" date="2015" name="Microbes Environ.">
        <title>Distribution and evolution of nitrogen fixation genes in the phylum bacteroidetes.</title>
        <authorList>
            <person name="Inoue J."/>
            <person name="Oshima K."/>
            <person name="Suda W."/>
            <person name="Sakamoto M."/>
            <person name="Iino T."/>
            <person name="Noda S."/>
            <person name="Hongoh Y."/>
            <person name="Hattori M."/>
            <person name="Ohkuma M."/>
        </authorList>
    </citation>
    <scope>NUCLEOTIDE SEQUENCE [LARGE SCALE GENOMIC DNA]</scope>
    <source>
        <strain evidence="5">JCM 15548</strain>
    </source>
</reference>
<accession>A0A0E9LXH5</accession>
<dbReference type="GO" id="GO:0003700">
    <property type="term" value="F:DNA-binding transcription factor activity"/>
    <property type="evidence" value="ECO:0007669"/>
    <property type="project" value="InterPro"/>
</dbReference>
<dbReference type="PANTHER" id="PTHR43280">
    <property type="entry name" value="ARAC-FAMILY TRANSCRIPTIONAL REGULATOR"/>
    <property type="match status" value="1"/>
</dbReference>
<dbReference type="InterPro" id="IPR018060">
    <property type="entry name" value="HTH_AraC"/>
</dbReference>
<keyword evidence="6" id="KW-1185">Reference proteome</keyword>
<evidence type="ECO:0000313" key="6">
    <source>
        <dbReference type="Proteomes" id="UP000032900"/>
    </source>
</evidence>
<keyword evidence="3" id="KW-0804">Transcription</keyword>
<dbReference type="InterPro" id="IPR011051">
    <property type="entry name" value="RmlC_Cupin_sf"/>
</dbReference>
<comment type="caution">
    <text evidence="5">The sequence shown here is derived from an EMBL/GenBank/DDBJ whole genome shotgun (WGS) entry which is preliminary data.</text>
</comment>
<dbReference type="Proteomes" id="UP000032900">
    <property type="component" value="Unassembled WGS sequence"/>
</dbReference>
<evidence type="ECO:0000313" key="5">
    <source>
        <dbReference type="EMBL" id="GAO29565.1"/>
    </source>
</evidence>
<dbReference type="OrthoDB" id="2569619at2"/>
<organism evidence="5 6">
    <name type="scientific">Geofilum rubicundum JCM 15548</name>
    <dbReference type="NCBI Taxonomy" id="1236989"/>
    <lineage>
        <taxon>Bacteria</taxon>
        <taxon>Pseudomonadati</taxon>
        <taxon>Bacteroidota</taxon>
        <taxon>Bacteroidia</taxon>
        <taxon>Marinilabiliales</taxon>
        <taxon>Marinilabiliaceae</taxon>
        <taxon>Geofilum</taxon>
    </lineage>
</organism>
<dbReference type="SMART" id="SM00342">
    <property type="entry name" value="HTH_ARAC"/>
    <property type="match status" value="1"/>
</dbReference>
<dbReference type="Gene3D" id="1.10.10.60">
    <property type="entry name" value="Homeodomain-like"/>
    <property type="match status" value="2"/>
</dbReference>
<proteinExistence type="predicted"/>
<evidence type="ECO:0000256" key="1">
    <source>
        <dbReference type="ARBA" id="ARBA00023015"/>
    </source>
</evidence>
<keyword evidence="2" id="KW-0238">DNA-binding</keyword>
<evidence type="ECO:0000259" key="4">
    <source>
        <dbReference type="PROSITE" id="PS01124"/>
    </source>
</evidence>
<dbReference type="PRINTS" id="PR00032">
    <property type="entry name" value="HTHARAC"/>
</dbReference>
<dbReference type="InterPro" id="IPR020449">
    <property type="entry name" value="Tscrpt_reg_AraC-type_HTH"/>
</dbReference>
<dbReference type="SUPFAM" id="SSF51182">
    <property type="entry name" value="RmlC-like cupins"/>
    <property type="match status" value="1"/>
</dbReference>
<keyword evidence="1" id="KW-0805">Transcription regulation</keyword>
<dbReference type="RefSeq" id="WP_062123946.1">
    <property type="nucleotide sequence ID" value="NZ_BAZW01000010.1"/>
</dbReference>
<sequence>MKRIVREVTSLTDEDFFIVLNHFNAKFDFPIHYHPEYELNLVLDTEGKRIIGDSIKEYKAQDLVLIGSNTPHAWTGEDGKAHVITIQFHTNFLSDKSLTRNIMTPIKEMLDRSKLGITFSPEVTASMIERIERLTTSRGFDSLLEFLSILYDLSISRNQTTLSSASYIGSIAPFKSKRIDAINAYLYDNISRSIKLSEVANIVNMSPSAFSHFFKKRTQRSFSDYLSDLRIGHAAKMLIETDNNISEICFDCGFNNLSNFNRTFKNQKGCTPREFRSQQKLIIKH</sequence>